<dbReference type="InterPro" id="IPR044534">
    <property type="entry name" value="TTL1-4"/>
</dbReference>
<keyword evidence="4" id="KW-1185">Reference proteome</keyword>
<dbReference type="SMART" id="SM00028">
    <property type="entry name" value="TPR"/>
    <property type="match status" value="7"/>
</dbReference>
<evidence type="ECO:0000313" key="3">
    <source>
        <dbReference type="EMBL" id="KAF5957798.1"/>
    </source>
</evidence>
<evidence type="ECO:0000256" key="2">
    <source>
        <dbReference type="SAM" id="MobiDB-lite"/>
    </source>
</evidence>
<accession>A0A7J7I118</accession>
<feature type="region of interest" description="Disordered" evidence="2">
    <location>
        <begin position="84"/>
        <end position="111"/>
    </location>
</feature>
<sequence length="609" mass="67012">MRDMGTYEDRKSGCGIFNAVFGRLRRTTSTGSIPTRNTNSIIRVPSTPNARRRRGGLDDTSFCNLSNVSSEPSLKQVDRVIARPGPNHRRVPPSYHHPRQGGIKTTNETSTTKTAAAQGYVQGRKVPQGTTGISGELESMITDHQRSKGASTFVRASSGNVMLFGHLGNLRQPGGGSGGYSNSNDVLNYLPKTTNKESSMPNGKYPNSIMGNVVKKHNEESEQPSSLCRALSTKMDPEQLNIMGNEDYNNERFAEALALYDAAISIDPNKASYRSNKSATLTALGRLLEAVFECREAIRIEPHYQRAHNRLATLYLRLGEAEKALYHSKLAGSESEPNVITKAKNLQVHLSKCTEAKKQRDWNTLLKQIGLATSAGGADSAPQIFALQAEALLKLHRHQDANEALTKGPKFDTEDCTKFFGPIANAGLLLIRAQVDMVAGRFDDAVTVAQQAAQLDSNNKEVNMVARRTRATAGARSKGNELFRLQRYSEACVAYGEGLDHDPYNSVLLCNRATCRSKLGQFEKAIEDCTAALNVRPSYRKARLRRAECNAKLEKWEACLQDYEVMIKETPEDNEVECSLKDAKVQLEKQRGQVMSDTKVGGAHDMVAI</sequence>
<dbReference type="Pfam" id="PF00515">
    <property type="entry name" value="TPR_1"/>
    <property type="match status" value="1"/>
</dbReference>
<dbReference type="SUPFAM" id="SSF48452">
    <property type="entry name" value="TPR-like"/>
    <property type="match status" value="2"/>
</dbReference>
<reference evidence="4" key="1">
    <citation type="journal article" date="2020" name="Nat. Commun.">
        <title>Genome assembly of wild tea tree DASZ reveals pedigree and selection history of tea varieties.</title>
        <authorList>
            <person name="Zhang W."/>
            <person name="Zhang Y."/>
            <person name="Qiu H."/>
            <person name="Guo Y."/>
            <person name="Wan H."/>
            <person name="Zhang X."/>
            <person name="Scossa F."/>
            <person name="Alseekh S."/>
            <person name="Zhang Q."/>
            <person name="Wang P."/>
            <person name="Xu L."/>
            <person name="Schmidt M.H."/>
            <person name="Jia X."/>
            <person name="Li D."/>
            <person name="Zhu A."/>
            <person name="Guo F."/>
            <person name="Chen W."/>
            <person name="Ni D."/>
            <person name="Usadel B."/>
            <person name="Fernie A.R."/>
            <person name="Wen W."/>
        </authorList>
    </citation>
    <scope>NUCLEOTIDE SEQUENCE [LARGE SCALE GENOMIC DNA]</scope>
    <source>
        <strain evidence="4">cv. G240</strain>
    </source>
</reference>
<dbReference type="AlphaFoldDB" id="A0A7J7I118"/>
<organism evidence="3 4">
    <name type="scientific">Camellia sinensis</name>
    <name type="common">Tea plant</name>
    <name type="synonym">Thea sinensis</name>
    <dbReference type="NCBI Taxonomy" id="4442"/>
    <lineage>
        <taxon>Eukaryota</taxon>
        <taxon>Viridiplantae</taxon>
        <taxon>Streptophyta</taxon>
        <taxon>Embryophyta</taxon>
        <taxon>Tracheophyta</taxon>
        <taxon>Spermatophyta</taxon>
        <taxon>Magnoliopsida</taxon>
        <taxon>eudicotyledons</taxon>
        <taxon>Gunneridae</taxon>
        <taxon>Pentapetalae</taxon>
        <taxon>asterids</taxon>
        <taxon>Ericales</taxon>
        <taxon>Theaceae</taxon>
        <taxon>Camellia</taxon>
    </lineage>
</organism>
<dbReference type="InterPro" id="IPR019734">
    <property type="entry name" value="TPR_rpt"/>
</dbReference>
<evidence type="ECO:0000256" key="1">
    <source>
        <dbReference type="PROSITE-ProRule" id="PRU00339"/>
    </source>
</evidence>
<proteinExistence type="predicted"/>
<dbReference type="GO" id="GO:0005737">
    <property type="term" value="C:cytoplasm"/>
    <property type="evidence" value="ECO:0007669"/>
    <property type="project" value="TreeGrafter"/>
</dbReference>
<evidence type="ECO:0000313" key="4">
    <source>
        <dbReference type="Proteomes" id="UP000593564"/>
    </source>
</evidence>
<feature type="compositionally biased region" description="Polar residues" evidence="2">
    <location>
        <begin position="28"/>
        <end position="49"/>
    </location>
</feature>
<dbReference type="EMBL" id="JACBKZ010000002">
    <property type="protein sequence ID" value="KAF5957798.1"/>
    <property type="molecule type" value="Genomic_DNA"/>
</dbReference>
<dbReference type="InterPro" id="IPR011990">
    <property type="entry name" value="TPR-like_helical_dom_sf"/>
</dbReference>
<feature type="region of interest" description="Disordered" evidence="2">
    <location>
        <begin position="28"/>
        <end position="64"/>
    </location>
</feature>
<dbReference type="PROSITE" id="PS50005">
    <property type="entry name" value="TPR"/>
    <property type="match status" value="1"/>
</dbReference>
<feature type="repeat" description="TPR" evidence="1">
    <location>
        <begin position="237"/>
        <end position="270"/>
    </location>
</feature>
<dbReference type="Proteomes" id="UP000593564">
    <property type="component" value="Unassembled WGS sequence"/>
</dbReference>
<gene>
    <name evidence="3" type="ORF">HYC85_005023</name>
</gene>
<dbReference type="PANTHER" id="PTHR46050:SF7">
    <property type="entry name" value="TETRATRICOPEPTIDE REPEAT (TPR)-LIKE SUPERFAMILY PROTEIN"/>
    <property type="match status" value="1"/>
</dbReference>
<name>A0A7J7I118_CAMSI</name>
<dbReference type="PANTHER" id="PTHR46050">
    <property type="entry name" value="TPR REPEAT-CONTAINING THIOREDOXIN"/>
    <property type="match status" value="1"/>
</dbReference>
<keyword evidence="1" id="KW-0802">TPR repeat</keyword>
<comment type="caution">
    <text evidence="3">The sequence shown here is derived from an EMBL/GenBank/DDBJ whole genome shotgun (WGS) entry which is preliminary data.</text>
</comment>
<feature type="compositionally biased region" description="Basic residues" evidence="2">
    <location>
        <begin position="86"/>
        <end position="99"/>
    </location>
</feature>
<reference evidence="3 4" key="2">
    <citation type="submission" date="2020-07" db="EMBL/GenBank/DDBJ databases">
        <title>Genome assembly of wild tea tree DASZ reveals pedigree and selection history of tea varieties.</title>
        <authorList>
            <person name="Zhang W."/>
        </authorList>
    </citation>
    <scope>NUCLEOTIDE SEQUENCE [LARGE SCALE GENOMIC DNA]</scope>
    <source>
        <strain evidence="4">cv. G240</strain>
        <tissue evidence="3">Leaf</tissue>
    </source>
</reference>
<protein>
    <submittedName>
        <fullName evidence="3">Uncharacterized protein</fullName>
    </submittedName>
</protein>
<dbReference type="Gene3D" id="1.25.40.10">
    <property type="entry name" value="Tetratricopeptide repeat domain"/>
    <property type="match status" value="1"/>
</dbReference>